<dbReference type="Gene3D" id="6.20.190.10">
    <property type="entry name" value="Nutrient germinant receptor protein C, domain 1"/>
    <property type="match status" value="1"/>
</dbReference>
<dbReference type="PANTHER" id="PTHR35789">
    <property type="entry name" value="SPORE GERMINATION PROTEIN B3"/>
    <property type="match status" value="1"/>
</dbReference>
<evidence type="ECO:0000313" key="10">
    <source>
        <dbReference type="EMBL" id="AZN43084.1"/>
    </source>
</evidence>
<keyword evidence="4" id="KW-0732">Signal</keyword>
<dbReference type="InterPro" id="IPR038501">
    <property type="entry name" value="Spore_GerAC_C_sf"/>
</dbReference>
<dbReference type="Pfam" id="PF05504">
    <property type="entry name" value="Spore_GerAC"/>
    <property type="match status" value="1"/>
</dbReference>
<evidence type="ECO:0000259" key="9">
    <source>
        <dbReference type="Pfam" id="PF25198"/>
    </source>
</evidence>
<proteinExistence type="inferred from homology"/>
<dbReference type="PANTHER" id="PTHR35789:SF1">
    <property type="entry name" value="SPORE GERMINATION PROTEIN B3"/>
    <property type="match status" value="1"/>
</dbReference>
<evidence type="ECO:0000313" key="11">
    <source>
        <dbReference type="Proteomes" id="UP000272528"/>
    </source>
</evidence>
<dbReference type="InterPro" id="IPR008844">
    <property type="entry name" value="Spore_GerAC-like"/>
</dbReference>
<evidence type="ECO:0000259" key="8">
    <source>
        <dbReference type="Pfam" id="PF05504"/>
    </source>
</evidence>
<organism evidence="10 11">
    <name type="scientific">Paenibacillus albus</name>
    <dbReference type="NCBI Taxonomy" id="2495582"/>
    <lineage>
        <taxon>Bacteria</taxon>
        <taxon>Bacillati</taxon>
        <taxon>Bacillota</taxon>
        <taxon>Bacilli</taxon>
        <taxon>Bacillales</taxon>
        <taxon>Paenibacillaceae</taxon>
        <taxon>Paenibacillus</taxon>
    </lineage>
</organism>
<protein>
    <submittedName>
        <fullName evidence="10">Ger(X)C family spore germination protein</fullName>
    </submittedName>
</protein>
<comment type="similarity">
    <text evidence="2">Belongs to the GerABKC lipoprotein family.</text>
</comment>
<dbReference type="Gene3D" id="3.30.300.210">
    <property type="entry name" value="Nutrient germinant receptor protein C, domain 3"/>
    <property type="match status" value="1"/>
</dbReference>
<evidence type="ECO:0000256" key="3">
    <source>
        <dbReference type="ARBA" id="ARBA00022544"/>
    </source>
</evidence>
<evidence type="ECO:0000256" key="4">
    <source>
        <dbReference type="ARBA" id="ARBA00022729"/>
    </source>
</evidence>
<evidence type="ECO:0000256" key="7">
    <source>
        <dbReference type="ARBA" id="ARBA00023288"/>
    </source>
</evidence>
<dbReference type="Pfam" id="PF25198">
    <property type="entry name" value="Spore_GerAC_N"/>
    <property type="match status" value="1"/>
</dbReference>
<feature type="domain" description="Spore germination GerAC-like C-terminal" evidence="8">
    <location>
        <begin position="231"/>
        <end position="395"/>
    </location>
</feature>
<comment type="subcellular location">
    <subcellularLocation>
        <location evidence="1">Membrane</location>
        <topology evidence="1">Lipid-anchor</topology>
    </subcellularLocation>
</comment>
<evidence type="ECO:0000256" key="6">
    <source>
        <dbReference type="ARBA" id="ARBA00023139"/>
    </source>
</evidence>
<keyword evidence="6" id="KW-0564">Palmitate</keyword>
<dbReference type="NCBIfam" id="TIGR02887">
    <property type="entry name" value="spore_ger_x_C"/>
    <property type="match status" value="1"/>
</dbReference>
<accession>A0A3Q8XA39</accession>
<dbReference type="OrthoDB" id="9816067at2"/>
<dbReference type="KEGG" id="palb:EJC50_27835"/>
<evidence type="ECO:0000256" key="1">
    <source>
        <dbReference type="ARBA" id="ARBA00004635"/>
    </source>
</evidence>
<dbReference type="PROSITE" id="PS51257">
    <property type="entry name" value="PROKAR_LIPOPROTEIN"/>
    <property type="match status" value="1"/>
</dbReference>
<feature type="domain" description="Spore germination protein N-terminal" evidence="9">
    <location>
        <begin position="29"/>
        <end position="203"/>
    </location>
</feature>
<evidence type="ECO:0000256" key="5">
    <source>
        <dbReference type="ARBA" id="ARBA00023136"/>
    </source>
</evidence>
<dbReference type="GO" id="GO:0016020">
    <property type="term" value="C:membrane"/>
    <property type="evidence" value="ECO:0007669"/>
    <property type="project" value="UniProtKB-SubCell"/>
</dbReference>
<dbReference type="RefSeq" id="WP_126019325.1">
    <property type="nucleotide sequence ID" value="NZ_CP034437.1"/>
</dbReference>
<gene>
    <name evidence="10" type="ORF">EJC50_27835</name>
</gene>
<reference evidence="11" key="1">
    <citation type="submission" date="2018-12" db="EMBL/GenBank/DDBJ databases">
        <title>Genome sequence of Peanibacillus sp.</title>
        <authorList>
            <person name="Subramani G."/>
            <person name="Srinivasan S."/>
            <person name="Kim M.K."/>
        </authorList>
    </citation>
    <scope>NUCLEOTIDE SEQUENCE [LARGE SCALE GENOMIC DNA]</scope>
    <source>
        <strain evidence="11">18JY67-1</strain>
    </source>
</reference>
<dbReference type="AlphaFoldDB" id="A0A3Q8XA39"/>
<dbReference type="InterPro" id="IPR046953">
    <property type="entry name" value="Spore_GerAC-like_C"/>
</dbReference>
<dbReference type="Proteomes" id="UP000272528">
    <property type="component" value="Chromosome"/>
</dbReference>
<dbReference type="EMBL" id="CP034437">
    <property type="protein sequence ID" value="AZN43084.1"/>
    <property type="molecule type" value="Genomic_DNA"/>
</dbReference>
<dbReference type="InterPro" id="IPR057336">
    <property type="entry name" value="GerAC_N"/>
</dbReference>
<dbReference type="GO" id="GO:0009847">
    <property type="term" value="P:spore germination"/>
    <property type="evidence" value="ECO:0007669"/>
    <property type="project" value="InterPro"/>
</dbReference>
<sequence>MRAGLRIVKIILAAAVLVTSALLVTGCWNSRELNKLAIVTAMAIDKTDKDEYKLAFQVVMPGELSNSVKGGGGGAPFSVYTVKSKTLFEGIRKASKQVPRQLFFSHIQVVILGERLAKSGIEEIFDFFERSHEVRLTSMLLVARGATPEKLVSTLVPLAPIQADALMGSAEFSSKIWSNTPVIGIDDAIRKLINPGVEPSISGLRLLGNDQDVSSKSNLEKTRPPYHLEVTGVAMFRKGKLVGWLENDKARGYMFVINRMHSTIMNLSCQDLQDGIALEVIKSKTKTDVSIQNGVVKVKINVMAEGNISEVKCGVPLDDLEVLSKMEKEWGDHTIADMKDAIKNAQSLHTDVFGFGEVLQRQHPKQWRKVEKDWEDKFTNAEVSIVFQGQILRTGMRGKSLLEKP</sequence>
<keyword evidence="11" id="KW-1185">Reference proteome</keyword>
<keyword evidence="7" id="KW-0449">Lipoprotein</keyword>
<name>A0A3Q8XA39_9BACL</name>
<keyword evidence="3" id="KW-0309">Germination</keyword>
<evidence type="ECO:0000256" key="2">
    <source>
        <dbReference type="ARBA" id="ARBA00007886"/>
    </source>
</evidence>
<keyword evidence="5" id="KW-0472">Membrane</keyword>